<accession>A0ABW3UN38</accession>
<sequence>MVLPDGILDSSRLSSRETLYIGRNGKAVERFAVDPDDSHSYIFKPLTNLDTIGREAWVYRNLLPRIPVRYPKLLAQAQHTDAERYWAIYEDLGKLEHRFDRETLIKAAEAIPFWHRLPVESVPEEFTGHTPLVDQIMREIQDKLPVVRTILERLAFPADLTEKAQWVVGQMDDRLFSKQTVSHGDYHPLNLSLLEDQITILDWEYVHRNSIYWDLYNLLDITSPSYRRPVVTAAVRNEVLQAYYARTEQLGQDGGFRTLQQHYYRYALLYSLWILTLIEKDLKSGVLNPEALLEQQEETRAIAMDLLLEQIEMNNQPR</sequence>
<dbReference type="RefSeq" id="WP_345587462.1">
    <property type="nucleotide sequence ID" value="NZ_BAABJG010000008.1"/>
</dbReference>
<reference evidence="3" key="1">
    <citation type="journal article" date="2019" name="Int. J. Syst. Evol. Microbiol.">
        <title>The Global Catalogue of Microorganisms (GCM) 10K type strain sequencing project: providing services to taxonomists for standard genome sequencing and annotation.</title>
        <authorList>
            <consortium name="The Broad Institute Genomics Platform"/>
            <consortium name="The Broad Institute Genome Sequencing Center for Infectious Disease"/>
            <person name="Wu L."/>
            <person name="Ma J."/>
        </authorList>
    </citation>
    <scope>NUCLEOTIDE SEQUENCE [LARGE SCALE GENOMIC DNA]</scope>
    <source>
        <strain evidence="3">CCUG 53270</strain>
    </source>
</reference>
<dbReference type="InterPro" id="IPR002575">
    <property type="entry name" value="Aminoglycoside_PTrfase"/>
</dbReference>
<dbReference type="EMBL" id="JBHTLU010000024">
    <property type="protein sequence ID" value="MFD1222363.1"/>
    <property type="molecule type" value="Genomic_DNA"/>
</dbReference>
<gene>
    <name evidence="2" type="ORF">ACFQ4B_19765</name>
</gene>
<protein>
    <submittedName>
        <fullName evidence="2">Phosphotransferase</fullName>
    </submittedName>
</protein>
<feature type="domain" description="Aminoglycoside phosphotransferase" evidence="1">
    <location>
        <begin position="48"/>
        <end position="232"/>
    </location>
</feature>
<organism evidence="2 3">
    <name type="scientific">Paenibacillus vulneris</name>
    <dbReference type="NCBI Taxonomy" id="1133364"/>
    <lineage>
        <taxon>Bacteria</taxon>
        <taxon>Bacillati</taxon>
        <taxon>Bacillota</taxon>
        <taxon>Bacilli</taxon>
        <taxon>Bacillales</taxon>
        <taxon>Paenibacillaceae</taxon>
        <taxon>Paenibacillus</taxon>
    </lineage>
</organism>
<evidence type="ECO:0000313" key="2">
    <source>
        <dbReference type="EMBL" id="MFD1222363.1"/>
    </source>
</evidence>
<evidence type="ECO:0000313" key="3">
    <source>
        <dbReference type="Proteomes" id="UP001597180"/>
    </source>
</evidence>
<dbReference type="InterPro" id="IPR011009">
    <property type="entry name" value="Kinase-like_dom_sf"/>
</dbReference>
<name>A0ABW3UN38_9BACL</name>
<evidence type="ECO:0000259" key="1">
    <source>
        <dbReference type="Pfam" id="PF01636"/>
    </source>
</evidence>
<comment type="caution">
    <text evidence="2">The sequence shown here is derived from an EMBL/GenBank/DDBJ whole genome shotgun (WGS) entry which is preliminary data.</text>
</comment>
<dbReference type="Gene3D" id="3.90.1200.10">
    <property type="match status" value="1"/>
</dbReference>
<keyword evidence="3" id="KW-1185">Reference proteome</keyword>
<dbReference type="Pfam" id="PF01636">
    <property type="entry name" value="APH"/>
    <property type="match status" value="1"/>
</dbReference>
<dbReference type="SUPFAM" id="SSF56112">
    <property type="entry name" value="Protein kinase-like (PK-like)"/>
    <property type="match status" value="1"/>
</dbReference>
<dbReference type="Proteomes" id="UP001597180">
    <property type="component" value="Unassembled WGS sequence"/>
</dbReference>
<proteinExistence type="predicted"/>